<comment type="similarity">
    <text evidence="1">Belongs to the Gfa family.</text>
</comment>
<feature type="domain" description="CENP-V/GFA" evidence="5">
    <location>
        <begin position="4"/>
        <end position="127"/>
    </location>
</feature>
<keyword evidence="7" id="KW-1185">Reference proteome</keyword>
<dbReference type="PROSITE" id="PS51891">
    <property type="entry name" value="CENP_V_GFA"/>
    <property type="match status" value="1"/>
</dbReference>
<dbReference type="Gene3D" id="3.90.1590.10">
    <property type="entry name" value="glutathione-dependent formaldehyde- activating enzyme (gfa)"/>
    <property type="match status" value="1"/>
</dbReference>
<dbReference type="Pfam" id="PF04828">
    <property type="entry name" value="GFA"/>
    <property type="match status" value="1"/>
</dbReference>
<keyword evidence="3" id="KW-0862">Zinc</keyword>
<evidence type="ECO:0000256" key="2">
    <source>
        <dbReference type="ARBA" id="ARBA00022723"/>
    </source>
</evidence>
<dbReference type="RefSeq" id="WP_206573516.1">
    <property type="nucleotide sequence ID" value="NZ_JAFKCV010000004.1"/>
</dbReference>
<evidence type="ECO:0000313" key="6">
    <source>
        <dbReference type="EMBL" id="MBN7825408.1"/>
    </source>
</evidence>
<evidence type="ECO:0000259" key="5">
    <source>
        <dbReference type="PROSITE" id="PS51891"/>
    </source>
</evidence>
<dbReference type="SUPFAM" id="SSF51316">
    <property type="entry name" value="Mss4-like"/>
    <property type="match status" value="1"/>
</dbReference>
<keyword evidence="2" id="KW-0479">Metal-binding</keyword>
<dbReference type="PANTHER" id="PTHR33337">
    <property type="entry name" value="GFA DOMAIN-CONTAINING PROTEIN"/>
    <property type="match status" value="1"/>
</dbReference>
<dbReference type="GO" id="GO:0046872">
    <property type="term" value="F:metal ion binding"/>
    <property type="evidence" value="ECO:0007669"/>
    <property type="project" value="UniProtKB-KW"/>
</dbReference>
<dbReference type="Proteomes" id="UP000664654">
    <property type="component" value="Unassembled WGS sequence"/>
</dbReference>
<organism evidence="6 7">
    <name type="scientific">Bowmanella dokdonensis</name>
    <dbReference type="NCBI Taxonomy" id="751969"/>
    <lineage>
        <taxon>Bacteria</taxon>
        <taxon>Pseudomonadati</taxon>
        <taxon>Pseudomonadota</taxon>
        <taxon>Gammaproteobacteria</taxon>
        <taxon>Alteromonadales</taxon>
        <taxon>Alteromonadaceae</taxon>
        <taxon>Bowmanella</taxon>
    </lineage>
</organism>
<evidence type="ECO:0000256" key="4">
    <source>
        <dbReference type="ARBA" id="ARBA00023239"/>
    </source>
</evidence>
<keyword evidence="4" id="KW-0456">Lyase</keyword>
<dbReference type="InterPro" id="IPR011057">
    <property type="entry name" value="Mss4-like_sf"/>
</dbReference>
<dbReference type="AlphaFoldDB" id="A0A939DMB9"/>
<proteinExistence type="inferred from homology"/>
<protein>
    <submittedName>
        <fullName evidence="6">GFA family protein</fullName>
    </submittedName>
</protein>
<sequence>MMSLTGGCHCGRLRYVVTGELVEAGYCHCNICRRTTGAPVLAFASFAVEGFSYSQGQPAVYLSSSRGQREYCASCGTQICHRALAPVTIDINTGTLDKPEMAPPQFHIHVQEALSWLLTDDGLPRYQQGRMSGG</sequence>
<evidence type="ECO:0000256" key="1">
    <source>
        <dbReference type="ARBA" id="ARBA00005495"/>
    </source>
</evidence>
<dbReference type="PANTHER" id="PTHR33337:SF40">
    <property type="entry name" value="CENP-V_GFA DOMAIN-CONTAINING PROTEIN-RELATED"/>
    <property type="match status" value="1"/>
</dbReference>
<comment type="caution">
    <text evidence="6">The sequence shown here is derived from an EMBL/GenBank/DDBJ whole genome shotgun (WGS) entry which is preliminary data.</text>
</comment>
<dbReference type="InterPro" id="IPR006913">
    <property type="entry name" value="CENP-V/GFA"/>
</dbReference>
<reference evidence="6" key="1">
    <citation type="submission" date="2021-03" db="EMBL/GenBank/DDBJ databases">
        <title>novel species isolated from a fishpond in China.</title>
        <authorList>
            <person name="Lu H."/>
            <person name="Cai Z."/>
        </authorList>
    </citation>
    <scope>NUCLEOTIDE SEQUENCE</scope>
    <source>
        <strain evidence="6">JCM 30855</strain>
    </source>
</reference>
<evidence type="ECO:0000256" key="3">
    <source>
        <dbReference type="ARBA" id="ARBA00022833"/>
    </source>
</evidence>
<dbReference type="GO" id="GO:0016846">
    <property type="term" value="F:carbon-sulfur lyase activity"/>
    <property type="evidence" value="ECO:0007669"/>
    <property type="project" value="InterPro"/>
</dbReference>
<evidence type="ECO:0000313" key="7">
    <source>
        <dbReference type="Proteomes" id="UP000664654"/>
    </source>
</evidence>
<name>A0A939DMB9_9ALTE</name>
<accession>A0A939DMB9</accession>
<dbReference type="EMBL" id="JAFKCV010000004">
    <property type="protein sequence ID" value="MBN7825408.1"/>
    <property type="molecule type" value="Genomic_DNA"/>
</dbReference>
<gene>
    <name evidence="6" type="ORF">J0A66_09265</name>
</gene>